<evidence type="ECO:0000256" key="5">
    <source>
        <dbReference type="ARBA" id="ARBA00038894"/>
    </source>
</evidence>
<dbReference type="RefSeq" id="WP_014668051.1">
    <property type="nucleotide sequence ID" value="NZ_CP030096.1"/>
</dbReference>
<dbReference type="Proteomes" id="UP000540079">
    <property type="component" value="Unassembled WGS sequence"/>
</dbReference>
<organism evidence="12 13">
    <name type="scientific">Pasteurella multocida</name>
    <dbReference type="NCBI Taxonomy" id="747"/>
    <lineage>
        <taxon>Bacteria</taxon>
        <taxon>Pseudomonadati</taxon>
        <taxon>Pseudomonadota</taxon>
        <taxon>Gammaproteobacteria</taxon>
        <taxon>Pasteurellales</taxon>
        <taxon>Pasteurellaceae</taxon>
        <taxon>Pasteurella</taxon>
    </lineage>
</organism>
<feature type="domain" description="Acyl-CoA thioesterase 2 C-terminal" evidence="9">
    <location>
        <begin position="149"/>
        <end position="281"/>
    </location>
</feature>
<dbReference type="GO" id="GO:0009062">
    <property type="term" value="P:fatty acid catabolic process"/>
    <property type="evidence" value="ECO:0007669"/>
    <property type="project" value="TreeGrafter"/>
</dbReference>
<dbReference type="InterPro" id="IPR049449">
    <property type="entry name" value="TesB_ACOT8-like_N"/>
</dbReference>
<comment type="catalytic activity">
    <reaction evidence="6">
        <text>a fatty acyl-CoA + H2O = a fatty acid + CoA + H(+)</text>
        <dbReference type="Rhea" id="RHEA:16781"/>
        <dbReference type="ChEBI" id="CHEBI:15377"/>
        <dbReference type="ChEBI" id="CHEBI:15378"/>
        <dbReference type="ChEBI" id="CHEBI:28868"/>
        <dbReference type="ChEBI" id="CHEBI:57287"/>
        <dbReference type="ChEBI" id="CHEBI:77636"/>
        <dbReference type="EC" id="3.1.2.20"/>
    </reaction>
    <physiologicalReaction direction="left-to-right" evidence="6">
        <dbReference type="Rhea" id="RHEA:16782"/>
    </physiologicalReaction>
</comment>
<gene>
    <name evidence="12" type="primary">tesB</name>
    <name evidence="12" type="ORF">C2800_05415</name>
    <name evidence="11" type="ORF">NM948_02230</name>
</gene>
<protein>
    <recommendedName>
        <fullName evidence="7">Acyl-CoA thioesterase 2</fullName>
        <ecNumber evidence="5">3.1.2.20</ecNumber>
    </recommendedName>
    <alternativeName>
        <fullName evidence="8">Thioesterase II</fullName>
    </alternativeName>
</protein>
<evidence type="ECO:0000256" key="1">
    <source>
        <dbReference type="ARBA" id="ARBA00006538"/>
    </source>
</evidence>
<dbReference type="Pfam" id="PF02551">
    <property type="entry name" value="Acyl_CoA_thio"/>
    <property type="match status" value="1"/>
</dbReference>
<name>A0A849CQV4_PASMD</name>
<reference evidence="11" key="2">
    <citation type="submission" date="2022-07" db="EMBL/GenBank/DDBJ databases">
        <title>Genome-based characterization of novel serogroup A variants of Pasteurella multocida.</title>
        <authorList>
            <person name="Prajapati A."/>
            <person name="Yogisharadhya R."/>
            <person name="Mohanty N."/>
            <person name="Chanda M."/>
            <person name="Mendem S.K."/>
            <person name="Siddaramappa S."/>
            <person name="Shivachandra S.B."/>
        </authorList>
    </citation>
    <scope>NUCLEOTIDE SEQUENCE</scope>
    <source>
        <strain evidence="11">NIVEDIPm19</strain>
    </source>
</reference>
<comment type="similarity">
    <text evidence="1">Belongs to the C/M/P thioester hydrolase family.</text>
</comment>
<dbReference type="GO" id="GO:0006637">
    <property type="term" value="P:acyl-CoA metabolic process"/>
    <property type="evidence" value="ECO:0007669"/>
    <property type="project" value="InterPro"/>
</dbReference>
<keyword evidence="3" id="KW-0378">Hydrolase</keyword>
<evidence type="ECO:0000256" key="3">
    <source>
        <dbReference type="ARBA" id="ARBA00022801"/>
    </source>
</evidence>
<dbReference type="PANTHER" id="PTHR11066">
    <property type="entry name" value="ACYL-COA THIOESTERASE"/>
    <property type="match status" value="1"/>
</dbReference>
<evidence type="ECO:0000259" key="9">
    <source>
        <dbReference type="Pfam" id="PF02551"/>
    </source>
</evidence>
<dbReference type="NCBIfam" id="TIGR00189">
    <property type="entry name" value="tesB"/>
    <property type="match status" value="1"/>
</dbReference>
<dbReference type="FunFam" id="2.40.160.210:FF:000001">
    <property type="entry name" value="Acyl-CoA thioesterase II"/>
    <property type="match status" value="1"/>
</dbReference>
<evidence type="ECO:0000256" key="8">
    <source>
        <dbReference type="ARBA" id="ARBA00079653"/>
    </source>
</evidence>
<dbReference type="InterPro" id="IPR025652">
    <property type="entry name" value="TesB_C"/>
</dbReference>
<accession>A0A849CQV4</accession>
<reference evidence="12 13" key="1">
    <citation type="journal article" date="2018" name="Front. Microbiol.">
        <title>Genetic and Phylogenetic Characteristics of Pasteurella multocida Isolates From Different Host Species.</title>
        <authorList>
            <person name="Peng Z."/>
            <person name="Liang W."/>
            <person name="Wang F."/>
            <person name="Xu Z."/>
            <person name="Xie Z."/>
            <person name="Lian Z."/>
            <person name="Hua L."/>
            <person name="Zhou R."/>
            <person name="Chen H."/>
            <person name="Wu B."/>
        </authorList>
    </citation>
    <scope>NUCLEOTIDE SEQUENCE [LARGE SCALE GENOMIC DNA]</scope>
    <source>
        <strain evidence="12 13">HNA06</strain>
    </source>
</reference>
<dbReference type="Gene3D" id="2.40.160.210">
    <property type="entry name" value="Acyl-CoA thioesterase, double hotdog domain"/>
    <property type="match status" value="1"/>
</dbReference>
<dbReference type="CDD" id="cd03444">
    <property type="entry name" value="Thioesterase_II_repeat1"/>
    <property type="match status" value="1"/>
</dbReference>
<evidence type="ECO:0000256" key="7">
    <source>
        <dbReference type="ARBA" id="ARBA00071120"/>
    </source>
</evidence>
<proteinExistence type="inferred from homology"/>
<dbReference type="PANTHER" id="PTHR11066:SF34">
    <property type="entry name" value="ACYL-COENZYME A THIOESTERASE 8"/>
    <property type="match status" value="1"/>
</dbReference>
<evidence type="ECO:0000313" key="11">
    <source>
        <dbReference type="EMBL" id="MDA5622378.1"/>
    </source>
</evidence>
<evidence type="ECO:0000313" key="13">
    <source>
        <dbReference type="Proteomes" id="UP000540079"/>
    </source>
</evidence>
<dbReference type="GO" id="GO:0047617">
    <property type="term" value="F:fatty acyl-CoA hydrolase activity"/>
    <property type="evidence" value="ECO:0007669"/>
    <property type="project" value="UniProtKB-EC"/>
</dbReference>
<dbReference type="InterPro" id="IPR042171">
    <property type="entry name" value="Acyl-CoA_hotdog"/>
</dbReference>
<comment type="subunit">
    <text evidence="2">Homotetramer.</text>
</comment>
<comment type="caution">
    <text evidence="12">The sequence shown here is derived from an EMBL/GenBank/DDBJ whole genome shotgun (WGS) entry which is preliminary data.</text>
</comment>
<dbReference type="EMBL" id="PPVL01000004">
    <property type="protein sequence ID" value="NNI78860.1"/>
    <property type="molecule type" value="Genomic_DNA"/>
</dbReference>
<evidence type="ECO:0000256" key="6">
    <source>
        <dbReference type="ARBA" id="ARBA00050943"/>
    </source>
</evidence>
<evidence type="ECO:0000256" key="4">
    <source>
        <dbReference type="ARBA" id="ARBA00023098"/>
    </source>
</evidence>
<evidence type="ECO:0000313" key="12">
    <source>
        <dbReference type="EMBL" id="NNI78860.1"/>
    </source>
</evidence>
<dbReference type="InterPro" id="IPR003703">
    <property type="entry name" value="Acyl_CoA_thio"/>
</dbReference>
<feature type="domain" description="Acyl-CoA thioesterase-like N-terminal HotDog" evidence="10">
    <location>
        <begin position="33"/>
        <end position="109"/>
    </location>
</feature>
<dbReference type="EMBL" id="JANJHC010000003">
    <property type="protein sequence ID" value="MDA5622378.1"/>
    <property type="molecule type" value="Genomic_DNA"/>
</dbReference>
<dbReference type="Proteomes" id="UP001145481">
    <property type="component" value="Unassembled WGS sequence"/>
</dbReference>
<dbReference type="SUPFAM" id="SSF54637">
    <property type="entry name" value="Thioesterase/thiol ester dehydrase-isomerase"/>
    <property type="match status" value="2"/>
</dbReference>
<keyword evidence="4" id="KW-0443">Lipid metabolism</keyword>
<evidence type="ECO:0000259" key="10">
    <source>
        <dbReference type="Pfam" id="PF13622"/>
    </source>
</evidence>
<dbReference type="CDD" id="cd03445">
    <property type="entry name" value="Thioesterase_II_repeat2"/>
    <property type="match status" value="1"/>
</dbReference>
<evidence type="ECO:0000256" key="2">
    <source>
        <dbReference type="ARBA" id="ARBA00011881"/>
    </source>
</evidence>
<dbReference type="InterPro" id="IPR029069">
    <property type="entry name" value="HotDog_dom_sf"/>
</dbReference>
<dbReference type="GO" id="GO:0005829">
    <property type="term" value="C:cytosol"/>
    <property type="evidence" value="ECO:0007669"/>
    <property type="project" value="TreeGrafter"/>
</dbReference>
<sequence>MSNVLNNLIALLQLERLDDFLFRGKSEDLGLRQVFGGQVVAQALSAAIQVAPPDRVLHSCHAYFLSPGDSQHGIIYDVETLREGRNFTALRVKAIQHNEPICHITASFQKAEKGFDHQSKMPDVESPDQLIAESVIIQKLAPHIPEAIRAKFTAERPFDIRTKYINNPFHGSQLPAEQFAWVKANGHAPQDHKIQQCLLAYFSDFHCLLTALHPHQKGFLQAGMKVATIDHSIWFHRPFDLNDWLLYAIESNNAFAARGLARGQIFDRQGRLIATTQQEGLIRYTPEKGGEK</sequence>
<dbReference type="Pfam" id="PF13622">
    <property type="entry name" value="4HBT_3"/>
    <property type="match status" value="1"/>
</dbReference>
<dbReference type="EC" id="3.1.2.20" evidence="5"/>
<dbReference type="AlphaFoldDB" id="A0A849CQV4"/>